<evidence type="ECO:0000313" key="3">
    <source>
        <dbReference type="WBParaSite" id="Gr19_v10_g9796.t1"/>
    </source>
</evidence>
<evidence type="ECO:0000313" key="2">
    <source>
        <dbReference type="Proteomes" id="UP000887572"/>
    </source>
</evidence>
<evidence type="ECO:0000256" key="1">
    <source>
        <dbReference type="SAM" id="MobiDB-lite"/>
    </source>
</evidence>
<dbReference type="WBParaSite" id="Gr19_v10_g9796.t1">
    <property type="protein sequence ID" value="Gr19_v10_g9796.t1"/>
    <property type="gene ID" value="Gr19_v10_g9796"/>
</dbReference>
<reference evidence="3" key="1">
    <citation type="submission" date="2022-11" db="UniProtKB">
        <authorList>
            <consortium name="WormBaseParasite"/>
        </authorList>
    </citation>
    <scope>IDENTIFICATION</scope>
</reference>
<proteinExistence type="predicted"/>
<keyword evidence="2" id="KW-1185">Reference proteome</keyword>
<name>A0A914IE79_GLORO</name>
<sequence>MKGRVTSSQQQACGDGASRRAPLGGERAGTRGAVARMRGHLPGHARTSSGARSLAPPTGRRSRVRSVILLARTSPRLCLKAYQGRSRPSERYVFDRFNRKGPGAKCWMPPNTVRHVLAIFTSTQIPYHSTPIGSSSVTVALKITVSFFASYHPFCGSINCSNVIKYLIPHLFSFKLKMWRLSS</sequence>
<feature type="region of interest" description="Disordered" evidence="1">
    <location>
        <begin position="40"/>
        <end position="60"/>
    </location>
</feature>
<feature type="region of interest" description="Disordered" evidence="1">
    <location>
        <begin position="1"/>
        <end position="27"/>
    </location>
</feature>
<accession>A0A914IE79</accession>
<protein>
    <submittedName>
        <fullName evidence="3">Uncharacterized protein</fullName>
    </submittedName>
</protein>
<feature type="compositionally biased region" description="Polar residues" evidence="1">
    <location>
        <begin position="1"/>
        <end position="12"/>
    </location>
</feature>
<organism evidence="2 3">
    <name type="scientific">Globodera rostochiensis</name>
    <name type="common">Golden nematode worm</name>
    <name type="synonym">Heterodera rostochiensis</name>
    <dbReference type="NCBI Taxonomy" id="31243"/>
    <lineage>
        <taxon>Eukaryota</taxon>
        <taxon>Metazoa</taxon>
        <taxon>Ecdysozoa</taxon>
        <taxon>Nematoda</taxon>
        <taxon>Chromadorea</taxon>
        <taxon>Rhabditida</taxon>
        <taxon>Tylenchina</taxon>
        <taxon>Tylenchomorpha</taxon>
        <taxon>Tylenchoidea</taxon>
        <taxon>Heteroderidae</taxon>
        <taxon>Heteroderinae</taxon>
        <taxon>Globodera</taxon>
    </lineage>
</organism>
<dbReference type="AlphaFoldDB" id="A0A914IE79"/>
<dbReference type="Proteomes" id="UP000887572">
    <property type="component" value="Unplaced"/>
</dbReference>